<evidence type="ECO:0000313" key="3">
    <source>
        <dbReference type="Proteomes" id="UP001283341"/>
    </source>
</evidence>
<feature type="region of interest" description="Disordered" evidence="1">
    <location>
        <begin position="51"/>
        <end position="75"/>
    </location>
</feature>
<accession>A0AAE0IID6</accession>
<dbReference type="EMBL" id="JAUEDM010000002">
    <property type="protein sequence ID" value="KAK3325515.1"/>
    <property type="molecule type" value="Genomic_DNA"/>
</dbReference>
<dbReference type="Pfam" id="PF09428">
    <property type="entry name" value="DUF2011"/>
    <property type="match status" value="1"/>
</dbReference>
<protein>
    <submittedName>
        <fullName evidence="2">Uncharacterized protein</fullName>
    </submittedName>
</protein>
<evidence type="ECO:0000256" key="1">
    <source>
        <dbReference type="SAM" id="MobiDB-lite"/>
    </source>
</evidence>
<proteinExistence type="predicted"/>
<organism evidence="2 3">
    <name type="scientific">Apodospora peruviana</name>
    <dbReference type="NCBI Taxonomy" id="516989"/>
    <lineage>
        <taxon>Eukaryota</taxon>
        <taxon>Fungi</taxon>
        <taxon>Dikarya</taxon>
        <taxon>Ascomycota</taxon>
        <taxon>Pezizomycotina</taxon>
        <taxon>Sordariomycetes</taxon>
        <taxon>Sordariomycetidae</taxon>
        <taxon>Sordariales</taxon>
        <taxon>Lasiosphaeriaceae</taxon>
        <taxon>Apodospora</taxon>
    </lineage>
</organism>
<dbReference type="Proteomes" id="UP001283341">
    <property type="component" value="Unassembled WGS sequence"/>
</dbReference>
<feature type="compositionally biased region" description="Basic residues" evidence="1">
    <location>
        <begin position="239"/>
        <end position="257"/>
    </location>
</feature>
<sequence length="284" mass="32016">MFELPDAKRVRREDLFDTDSRHSSPEEEEQAEIQARLKARLSQMILLDLDDVVSQKEDGDDSHRPDKMDVDHQPDEQPEFEFRLFSAAPPQKVVLEPQEDAAVDELQQRVHDAHAGSMVAPRAVSHYIRGELSAEERTRFQLAAVAGSEVVRRAKQERAWGLEVPWRVTKITVSSSSSSSSRTRKGGGDDEEVEGKERSATENKKKKLGKKGRIAARTKEKAAAALQKDLMTKEEHLKEKKKRLNREKKLKRRKKEKEKKLATAGAGGQLPKGSGAEFESEADE</sequence>
<dbReference type="InterPro" id="IPR018555">
    <property type="entry name" value="C630.06c-like"/>
</dbReference>
<dbReference type="AlphaFoldDB" id="A0AAE0IID6"/>
<feature type="compositionally biased region" description="Basic and acidic residues" evidence="1">
    <location>
        <begin position="53"/>
        <end position="75"/>
    </location>
</feature>
<gene>
    <name evidence="2" type="ORF">B0H66DRAFT_548541</name>
</gene>
<feature type="region of interest" description="Disordered" evidence="1">
    <location>
        <begin position="172"/>
        <end position="284"/>
    </location>
</feature>
<keyword evidence="3" id="KW-1185">Reference proteome</keyword>
<reference evidence="2" key="1">
    <citation type="journal article" date="2023" name="Mol. Phylogenet. Evol.">
        <title>Genome-scale phylogeny and comparative genomics of the fungal order Sordariales.</title>
        <authorList>
            <person name="Hensen N."/>
            <person name="Bonometti L."/>
            <person name="Westerberg I."/>
            <person name="Brannstrom I.O."/>
            <person name="Guillou S."/>
            <person name="Cros-Aarteil S."/>
            <person name="Calhoun S."/>
            <person name="Haridas S."/>
            <person name="Kuo A."/>
            <person name="Mondo S."/>
            <person name="Pangilinan J."/>
            <person name="Riley R."/>
            <person name="LaButti K."/>
            <person name="Andreopoulos B."/>
            <person name="Lipzen A."/>
            <person name="Chen C."/>
            <person name="Yan M."/>
            <person name="Daum C."/>
            <person name="Ng V."/>
            <person name="Clum A."/>
            <person name="Steindorff A."/>
            <person name="Ohm R.A."/>
            <person name="Martin F."/>
            <person name="Silar P."/>
            <person name="Natvig D.O."/>
            <person name="Lalanne C."/>
            <person name="Gautier V."/>
            <person name="Ament-Velasquez S.L."/>
            <person name="Kruys A."/>
            <person name="Hutchinson M.I."/>
            <person name="Powell A.J."/>
            <person name="Barry K."/>
            <person name="Miller A.N."/>
            <person name="Grigoriev I.V."/>
            <person name="Debuchy R."/>
            <person name="Gladieux P."/>
            <person name="Hiltunen Thoren M."/>
            <person name="Johannesson H."/>
        </authorList>
    </citation>
    <scope>NUCLEOTIDE SEQUENCE</scope>
    <source>
        <strain evidence="2">CBS 118394</strain>
    </source>
</reference>
<comment type="caution">
    <text evidence="2">The sequence shown here is derived from an EMBL/GenBank/DDBJ whole genome shotgun (WGS) entry which is preliminary data.</text>
</comment>
<feature type="region of interest" description="Disordered" evidence="1">
    <location>
        <begin position="1"/>
        <end position="33"/>
    </location>
</feature>
<reference evidence="2" key="2">
    <citation type="submission" date="2023-06" db="EMBL/GenBank/DDBJ databases">
        <authorList>
            <consortium name="Lawrence Berkeley National Laboratory"/>
            <person name="Haridas S."/>
            <person name="Hensen N."/>
            <person name="Bonometti L."/>
            <person name="Westerberg I."/>
            <person name="Brannstrom I.O."/>
            <person name="Guillou S."/>
            <person name="Cros-Aarteil S."/>
            <person name="Calhoun S."/>
            <person name="Kuo A."/>
            <person name="Mondo S."/>
            <person name="Pangilinan J."/>
            <person name="Riley R."/>
            <person name="Labutti K."/>
            <person name="Andreopoulos B."/>
            <person name="Lipzen A."/>
            <person name="Chen C."/>
            <person name="Yanf M."/>
            <person name="Daum C."/>
            <person name="Ng V."/>
            <person name="Clum A."/>
            <person name="Steindorff A."/>
            <person name="Ohm R."/>
            <person name="Martin F."/>
            <person name="Silar P."/>
            <person name="Natvig D."/>
            <person name="Lalanne C."/>
            <person name="Gautier V."/>
            <person name="Ament-Velasquez S.L."/>
            <person name="Kruys A."/>
            <person name="Hutchinson M.I."/>
            <person name="Powell A.J."/>
            <person name="Barry K."/>
            <person name="Miller A.N."/>
            <person name="Grigoriev I.V."/>
            <person name="Debuchy R."/>
            <person name="Gladieux P."/>
            <person name="Thoren M.H."/>
            <person name="Johannesson H."/>
        </authorList>
    </citation>
    <scope>NUCLEOTIDE SEQUENCE</scope>
    <source>
        <strain evidence="2">CBS 118394</strain>
    </source>
</reference>
<name>A0AAE0IID6_9PEZI</name>
<evidence type="ECO:0000313" key="2">
    <source>
        <dbReference type="EMBL" id="KAK3325515.1"/>
    </source>
</evidence>
<feature type="compositionally biased region" description="Basic residues" evidence="1">
    <location>
        <begin position="204"/>
        <end position="216"/>
    </location>
</feature>
<feature type="compositionally biased region" description="Basic and acidic residues" evidence="1">
    <location>
        <begin position="1"/>
        <end position="25"/>
    </location>
</feature>